<dbReference type="AlphaFoldDB" id="A0A4Z0H9S3"/>
<dbReference type="InterPro" id="IPR001466">
    <property type="entry name" value="Beta-lactam-related"/>
</dbReference>
<proteinExistence type="predicted"/>
<dbReference type="GO" id="GO:0016787">
    <property type="term" value="F:hydrolase activity"/>
    <property type="evidence" value="ECO:0007669"/>
    <property type="project" value="UniProtKB-KW"/>
</dbReference>
<reference evidence="3 4" key="1">
    <citation type="submission" date="2019-03" db="EMBL/GenBank/DDBJ databases">
        <authorList>
            <person name="Gonzalez-Pimentel J.L."/>
        </authorList>
    </citation>
    <scope>NUCLEOTIDE SEQUENCE [LARGE SCALE GENOMIC DNA]</scope>
    <source>
        <strain evidence="3 4">JCM 31289</strain>
    </source>
</reference>
<keyword evidence="1" id="KW-0732">Signal</keyword>
<feature type="domain" description="Beta-lactamase-related" evidence="2">
    <location>
        <begin position="97"/>
        <end position="404"/>
    </location>
</feature>
<evidence type="ECO:0000313" key="3">
    <source>
        <dbReference type="EMBL" id="TGB09660.1"/>
    </source>
</evidence>
<dbReference type="InterPro" id="IPR050491">
    <property type="entry name" value="AmpC-like"/>
</dbReference>
<dbReference type="EMBL" id="SRID01000101">
    <property type="protein sequence ID" value="TGB09660.1"/>
    <property type="molecule type" value="Genomic_DNA"/>
</dbReference>
<feature type="signal peptide" evidence="1">
    <location>
        <begin position="1"/>
        <end position="25"/>
    </location>
</feature>
<dbReference type="Gene3D" id="3.40.710.10">
    <property type="entry name" value="DD-peptidase/beta-lactamase superfamily"/>
    <property type="match status" value="1"/>
</dbReference>
<dbReference type="Pfam" id="PF00144">
    <property type="entry name" value="Beta-lactamase"/>
    <property type="match status" value="1"/>
</dbReference>
<dbReference type="OrthoDB" id="5177574at2"/>
<keyword evidence="3" id="KW-0378">Hydrolase</keyword>
<dbReference type="RefSeq" id="WP_135339275.1">
    <property type="nucleotide sequence ID" value="NZ_JBHLTX010000017.1"/>
</dbReference>
<dbReference type="SUPFAM" id="SSF56601">
    <property type="entry name" value="beta-lactamase/transpeptidase-like"/>
    <property type="match status" value="1"/>
</dbReference>
<protein>
    <submittedName>
        <fullName evidence="3">Class A beta-lactamase-related serine hydrolase</fullName>
    </submittedName>
</protein>
<feature type="chain" id="PRO_5038437353" evidence="1">
    <location>
        <begin position="26"/>
        <end position="425"/>
    </location>
</feature>
<comment type="caution">
    <text evidence="3">The sequence shown here is derived from an EMBL/GenBank/DDBJ whole genome shotgun (WGS) entry which is preliminary data.</text>
</comment>
<name>A0A4Z0H9S3_9ACTN</name>
<sequence length="425" mass="45020">MQLASAKKVRIGVLAAALLATVSPAALPPLTSAASASASAPASAAGPAAPGSRTADGAYTEADLRRDLAAVREAAGGGANVLARVDGVPGGPLRARLGTRAAGSAAPVPWNAHFRTASTTKAFTAVVVLQLAAEKRLSLDDTVERWLPGVVRGKGNDGRRITVRDLLRQTSGLFDYMDDPEVLERLSLHFDENRHDATPAADLVAVAMRHEPLFTPERGRTRWAYSNTNYLLAAMVAEKATSTGWRELIEHRVIGKLGLRQTSIPGLNPFLPTPHVRAYLTGPDGSRLDVTEHSYQHTADSGVVSTTADLNTFFRALAGGRLLPAEQWREMRRTVERTDDPDDVAEMPQGTYGLGLRKTPLSCGGFYYGHEGDGVGVNTRPAVSADGSRAVTVSLSTTANFPDLPTLNRATGALIDHALCAPGRP</sequence>
<dbReference type="PANTHER" id="PTHR46825">
    <property type="entry name" value="D-ALANYL-D-ALANINE-CARBOXYPEPTIDASE/ENDOPEPTIDASE AMPH"/>
    <property type="match status" value="1"/>
</dbReference>
<evidence type="ECO:0000259" key="2">
    <source>
        <dbReference type="Pfam" id="PF00144"/>
    </source>
</evidence>
<dbReference type="InterPro" id="IPR012338">
    <property type="entry name" value="Beta-lactam/transpept-like"/>
</dbReference>
<keyword evidence="4" id="KW-1185">Reference proteome</keyword>
<dbReference type="Proteomes" id="UP000297948">
    <property type="component" value="Unassembled WGS sequence"/>
</dbReference>
<organism evidence="3 4">
    <name type="scientific">Streptomyces palmae</name>
    <dbReference type="NCBI Taxonomy" id="1701085"/>
    <lineage>
        <taxon>Bacteria</taxon>
        <taxon>Bacillati</taxon>
        <taxon>Actinomycetota</taxon>
        <taxon>Actinomycetes</taxon>
        <taxon>Kitasatosporales</taxon>
        <taxon>Streptomycetaceae</taxon>
        <taxon>Streptomyces</taxon>
    </lineage>
</organism>
<gene>
    <name evidence="3" type="ORF">E4099_13515</name>
</gene>
<accession>A0A4Z0H9S3</accession>
<evidence type="ECO:0000313" key="4">
    <source>
        <dbReference type="Proteomes" id="UP000297948"/>
    </source>
</evidence>
<evidence type="ECO:0000256" key="1">
    <source>
        <dbReference type="SAM" id="SignalP"/>
    </source>
</evidence>
<dbReference type="PANTHER" id="PTHR46825:SF7">
    <property type="entry name" value="D-ALANYL-D-ALANINE CARBOXYPEPTIDASE"/>
    <property type="match status" value="1"/>
</dbReference>